<dbReference type="InterPro" id="IPR000719">
    <property type="entry name" value="Prot_kinase_dom"/>
</dbReference>
<feature type="compositionally biased region" description="Polar residues" evidence="12">
    <location>
        <begin position="324"/>
        <end position="341"/>
    </location>
</feature>
<sequence length="1649" mass="182458">MHLCQTKATLRPTEPTKSCESQYIHSCAVPCDSILRNADNLTNSRDNGFLNPSTKDSSSNSNINDSMNEVQSQLSILGSNDQIRSLPQEEKEQRDVIKKLVDSGSHMSDLTLQCMDNYYDDDDDALLAREFNQEPVRFEGSPGDCESGDYDIGTFSLTSVDGRAVKEEFIPLFARYRPSPPPPLSRGQILFSPNLRNQSLEVSEQPSRFINSECFPLQIKGYSQLQTSDLETVDDDNLSSRRWFSEDEACDVNQTLYHRVMEEPSPFVGLSTTLSPIALTLDTGVITSSSLSLSSALSRVAADDQVSLRLTTSSSTRNSASTNPVNSPPLQASTSSSYGQLSQPICDTRPLTSVTYNSDPVISSCSKITLSSHIPDDPSISARQRLMGASAAAAILAASAYAAQNYPAKLNNYRDMVNLKEQDVVQLRQLPQHSALIGDLCLNPPLLQIQSNSQTAVSSLRRRDPWSIPLRKMSINLIQTYKHINEVYYRKKRRLREQQRQTNEASAPVPEIPYLQKSRSPEHDLLLDDHLDSFWRMPVSSEACIKTQPMYDHGTLGGIIRTTEHQSFPSGVSVEHSSTTSNNAMNVTTNYNVGSAVQSQTFPCNNSVVSSKSSPHPRHRAVPNVLRVNSDQIGQPYLYDSTTLNGVTNRFSTLDVSESIYDTGNSQIDSRFMPVTLSNVWLPTSSSGATATHISRPLLLESGKSVPRDQRDPRGSTNQRDTEPHSTHLQHILPYQSLLPSKTGFSTYMEQNPLSPDNNIRSKNSSQVPLCLLSTTEARNISVATTEGFYQNQSNVDITKPINPHHSISFPVGNFSSSNCAYNNSLRSSACYYNLTPLDSISPTNSRIPGMFLNTHQHTANMCPVSHSQNNNFVSTSVTPPSYMSGFRQRFDLTSQSQDALANTRTSSHDNIPGVTSISPTSPLLPSIFSGHVSNPVLVTLTSSSLNTCVARPHESNVNQLYPLGLSTNEVLHSSYAQNALSKPTNVTYVNQPMFFNSALSNQFVHRSGINQIGTKVVITNSDIPGASTTVLPAASATVQQSSVLSGSSKSSIMNSSTTTSTTTTHHVDRRHTDSNYDYIVRPGEVWMGQYLINNLIGKGSFGQVMKAHDCISNEDVAIKIIKNKRAFTNQAQVEIRLLREMNHFVEEAAETGKEPPLGSNLIVRLITHFTFRGHLCLVFELLSYNLYDLLRNTNFHGVSLGLTRKFAQQLCCALDFLSRPELQIIHCDLKPENILLVNPKRSTIKLVDFGSSCHMNEKIYQYIQSRYYRSPDVLLGLDYTMSIDMWSLGCILVELHTGEPLFAGQNEVGQMMKIIEVLGMPPRLLLEKSRRWHVFFERTVDRTYVPKAACQQPGSRRLSEILGVNTGGPRGRRLHESGHTPMDYSIFLEFVLRMLTFDPARRISPAAALGHRFFRRSNSNPVPPGANVLQSGQCDSVSNAPVLVCPPPNHWANFVDNPTSNLVHNHLNNLRVSGHSGVGLVNRTTEHLELMRIQQQPMRSAVTGSVMVSQPRSIPIISNDGVITQIAEPLSPILYGYHGPFHVHSNPGPLPLQISRANPTHLMQGVHCLPTVNQTHTMPATAISTTFTDSTHFHHPYYIESGMYAYPQQPIQLTWISGLGEHHSTRSTACLTSPDIMNVASASPGVWR</sequence>
<dbReference type="SUPFAM" id="SSF56112">
    <property type="entry name" value="Protein kinase-like (PK-like)"/>
    <property type="match status" value="1"/>
</dbReference>
<dbReference type="InParanoid" id="A0A5K4F361"/>
<dbReference type="PROSITE" id="PS00108">
    <property type="entry name" value="PROTEIN_KINASE_ST"/>
    <property type="match status" value="1"/>
</dbReference>
<dbReference type="Pfam" id="PF00069">
    <property type="entry name" value="Pkinase"/>
    <property type="match status" value="1"/>
</dbReference>
<comment type="catalytic activity">
    <reaction evidence="8">
        <text>L-seryl-[protein] + ATP = O-phospho-L-seryl-[protein] + ADP + H(+)</text>
        <dbReference type="Rhea" id="RHEA:17989"/>
        <dbReference type="Rhea" id="RHEA-COMP:9863"/>
        <dbReference type="Rhea" id="RHEA-COMP:11604"/>
        <dbReference type="ChEBI" id="CHEBI:15378"/>
        <dbReference type="ChEBI" id="CHEBI:29999"/>
        <dbReference type="ChEBI" id="CHEBI:30616"/>
        <dbReference type="ChEBI" id="CHEBI:83421"/>
        <dbReference type="ChEBI" id="CHEBI:456216"/>
        <dbReference type="EC" id="2.7.12.1"/>
    </reaction>
</comment>
<evidence type="ECO:0000256" key="2">
    <source>
        <dbReference type="ARBA" id="ARBA00013203"/>
    </source>
</evidence>
<keyword evidence="7 11" id="KW-0067">ATP-binding</keyword>
<keyword evidence="6" id="KW-0418">Kinase</keyword>
<evidence type="ECO:0000256" key="8">
    <source>
        <dbReference type="ARBA" id="ARBA00049003"/>
    </source>
</evidence>
<feature type="region of interest" description="Disordered" evidence="12">
    <location>
        <begin position="1048"/>
        <end position="1069"/>
    </location>
</feature>
<evidence type="ECO:0000256" key="3">
    <source>
        <dbReference type="ARBA" id="ARBA00022527"/>
    </source>
</evidence>
<evidence type="ECO:0000256" key="7">
    <source>
        <dbReference type="ARBA" id="ARBA00022840"/>
    </source>
</evidence>
<dbReference type="InterPro" id="IPR017441">
    <property type="entry name" value="Protein_kinase_ATP_BS"/>
</dbReference>
<evidence type="ECO:0000313" key="14">
    <source>
        <dbReference type="Proteomes" id="UP000008854"/>
    </source>
</evidence>
<evidence type="ECO:0000256" key="6">
    <source>
        <dbReference type="ARBA" id="ARBA00022777"/>
    </source>
</evidence>
<organism evidence="14 15">
    <name type="scientific">Schistosoma mansoni</name>
    <name type="common">Blood fluke</name>
    <dbReference type="NCBI Taxonomy" id="6183"/>
    <lineage>
        <taxon>Eukaryota</taxon>
        <taxon>Metazoa</taxon>
        <taxon>Spiralia</taxon>
        <taxon>Lophotrochozoa</taxon>
        <taxon>Platyhelminthes</taxon>
        <taxon>Trematoda</taxon>
        <taxon>Digenea</taxon>
        <taxon>Strigeidida</taxon>
        <taxon>Schistosomatoidea</taxon>
        <taxon>Schistosomatidae</taxon>
        <taxon>Schistosoma</taxon>
    </lineage>
</organism>
<dbReference type="InterPro" id="IPR011009">
    <property type="entry name" value="Kinase-like_dom_sf"/>
</dbReference>
<feature type="domain" description="Protein kinase" evidence="13">
    <location>
        <begin position="1091"/>
        <end position="1415"/>
    </location>
</feature>
<dbReference type="PANTHER" id="PTHR24058:SF28">
    <property type="entry name" value="SERINE_THREONINE-PROTEIN KINASE MINIBRAIN"/>
    <property type="match status" value="1"/>
</dbReference>
<dbReference type="Gene3D" id="3.30.200.20">
    <property type="entry name" value="Phosphorylase Kinase, domain 1"/>
    <property type="match status" value="1"/>
</dbReference>
<evidence type="ECO:0000313" key="15">
    <source>
        <dbReference type="WBParaSite" id="Smp_310870.1"/>
    </source>
</evidence>
<comment type="similarity">
    <text evidence="1">Belongs to the protein kinase superfamily. CMGC Ser/Thr protein kinase family. MNB/DYRK subfamily.</text>
</comment>
<feature type="compositionally biased region" description="Basic and acidic residues" evidence="12">
    <location>
        <begin position="706"/>
        <end position="726"/>
    </location>
</feature>
<dbReference type="WBParaSite" id="Smp_310870.1">
    <property type="protein sequence ID" value="Smp_310870.1"/>
    <property type="gene ID" value="Smp_310870"/>
</dbReference>
<dbReference type="Gene3D" id="1.10.510.10">
    <property type="entry name" value="Transferase(Phosphotransferase) domain 1"/>
    <property type="match status" value="1"/>
</dbReference>
<dbReference type="InterPro" id="IPR044131">
    <property type="entry name" value="PKc_DYR1A/1B"/>
</dbReference>
<dbReference type="GO" id="GO:0005524">
    <property type="term" value="F:ATP binding"/>
    <property type="evidence" value="ECO:0007669"/>
    <property type="project" value="UniProtKB-UniRule"/>
</dbReference>
<feature type="region of interest" description="Disordered" evidence="12">
    <location>
        <begin position="42"/>
        <end position="65"/>
    </location>
</feature>
<dbReference type="Proteomes" id="UP000008854">
    <property type="component" value="Unassembled WGS sequence"/>
</dbReference>
<evidence type="ECO:0000256" key="4">
    <source>
        <dbReference type="ARBA" id="ARBA00022679"/>
    </source>
</evidence>
<dbReference type="PANTHER" id="PTHR24058">
    <property type="entry name" value="DUAL SPECIFICITY PROTEIN KINASE"/>
    <property type="match status" value="1"/>
</dbReference>
<feature type="compositionally biased region" description="Low complexity" evidence="12">
    <location>
        <begin position="51"/>
        <end position="65"/>
    </location>
</feature>
<evidence type="ECO:0000256" key="10">
    <source>
        <dbReference type="ARBA" id="ARBA00051680"/>
    </source>
</evidence>
<dbReference type="CDD" id="cd14226">
    <property type="entry name" value="PKc_DYRK1"/>
    <property type="match status" value="1"/>
</dbReference>
<evidence type="ECO:0000256" key="12">
    <source>
        <dbReference type="SAM" id="MobiDB-lite"/>
    </source>
</evidence>
<dbReference type="EC" id="2.7.12.1" evidence="2"/>
<reference evidence="14" key="1">
    <citation type="journal article" date="2012" name="PLoS Negl. Trop. Dis.">
        <title>A systematically improved high quality genome and transcriptome of the human blood fluke Schistosoma mansoni.</title>
        <authorList>
            <person name="Protasio A.V."/>
            <person name="Tsai I.J."/>
            <person name="Babbage A."/>
            <person name="Nichol S."/>
            <person name="Hunt M."/>
            <person name="Aslett M.A."/>
            <person name="De Silva N."/>
            <person name="Velarde G.S."/>
            <person name="Anderson T.J."/>
            <person name="Clark R.C."/>
            <person name="Davidson C."/>
            <person name="Dillon G.P."/>
            <person name="Holroyd N.E."/>
            <person name="LoVerde P.T."/>
            <person name="Lloyd C."/>
            <person name="McQuillan J."/>
            <person name="Oliveira G."/>
            <person name="Otto T.D."/>
            <person name="Parker-Manuel S.J."/>
            <person name="Quail M.A."/>
            <person name="Wilson R.A."/>
            <person name="Zerlotini A."/>
            <person name="Dunne D.W."/>
            <person name="Berriman M."/>
        </authorList>
    </citation>
    <scope>NUCLEOTIDE SEQUENCE [LARGE SCALE GENOMIC DNA]</scope>
    <source>
        <strain evidence="14">Puerto Rican</strain>
    </source>
</reference>
<feature type="region of interest" description="Disordered" evidence="12">
    <location>
        <begin position="312"/>
        <end position="341"/>
    </location>
</feature>
<dbReference type="SMART" id="SM00220">
    <property type="entry name" value="S_TKc"/>
    <property type="match status" value="1"/>
</dbReference>
<dbReference type="PROSITE" id="PS50011">
    <property type="entry name" value="PROTEIN_KINASE_DOM"/>
    <property type="match status" value="1"/>
</dbReference>
<keyword evidence="3" id="KW-0723">Serine/threonine-protein kinase</keyword>
<feature type="compositionally biased region" description="Low complexity" evidence="12">
    <location>
        <begin position="312"/>
        <end position="323"/>
    </location>
</feature>
<protein>
    <recommendedName>
        <fullName evidence="2">dual-specificity kinase</fullName>
        <ecNumber evidence="2">2.7.12.1</ecNumber>
    </recommendedName>
</protein>
<reference evidence="15" key="2">
    <citation type="submission" date="2019-11" db="UniProtKB">
        <authorList>
            <consortium name="WormBaseParasite"/>
        </authorList>
    </citation>
    <scope>IDENTIFICATION</scope>
    <source>
        <strain evidence="15">Puerto Rican</strain>
    </source>
</reference>
<feature type="binding site" evidence="11">
    <location>
        <position position="1120"/>
    </location>
    <ligand>
        <name>ATP</name>
        <dbReference type="ChEBI" id="CHEBI:30616"/>
    </ligand>
</feature>
<comment type="catalytic activity">
    <reaction evidence="9">
        <text>L-threonyl-[protein] + ATP = O-phospho-L-threonyl-[protein] + ADP + H(+)</text>
        <dbReference type="Rhea" id="RHEA:46608"/>
        <dbReference type="Rhea" id="RHEA-COMP:11060"/>
        <dbReference type="Rhea" id="RHEA-COMP:11605"/>
        <dbReference type="ChEBI" id="CHEBI:15378"/>
        <dbReference type="ChEBI" id="CHEBI:30013"/>
        <dbReference type="ChEBI" id="CHEBI:30616"/>
        <dbReference type="ChEBI" id="CHEBI:61977"/>
        <dbReference type="ChEBI" id="CHEBI:456216"/>
        <dbReference type="EC" id="2.7.12.1"/>
    </reaction>
</comment>
<evidence type="ECO:0000256" key="5">
    <source>
        <dbReference type="ARBA" id="ARBA00022741"/>
    </source>
</evidence>
<keyword evidence="4" id="KW-0808">Transferase</keyword>
<evidence type="ECO:0000256" key="9">
    <source>
        <dbReference type="ARBA" id="ARBA00049308"/>
    </source>
</evidence>
<evidence type="ECO:0000259" key="13">
    <source>
        <dbReference type="PROSITE" id="PS50011"/>
    </source>
</evidence>
<feature type="region of interest" description="Disordered" evidence="12">
    <location>
        <begin position="693"/>
        <end position="728"/>
    </location>
</feature>
<evidence type="ECO:0000256" key="1">
    <source>
        <dbReference type="ARBA" id="ARBA00008867"/>
    </source>
</evidence>
<dbReference type="GO" id="GO:0004674">
    <property type="term" value="F:protein serine/threonine kinase activity"/>
    <property type="evidence" value="ECO:0007669"/>
    <property type="project" value="UniProtKB-KW"/>
</dbReference>
<feature type="compositionally biased region" description="Low complexity" evidence="12">
    <location>
        <begin position="1048"/>
        <end position="1065"/>
    </location>
</feature>
<dbReference type="AlphaFoldDB" id="A0A5K4F361"/>
<name>A0A5K4F361_SCHMA</name>
<comment type="catalytic activity">
    <reaction evidence="10">
        <text>L-tyrosyl-[protein] + ATP = O-phospho-L-tyrosyl-[protein] + ADP + H(+)</text>
        <dbReference type="Rhea" id="RHEA:10596"/>
        <dbReference type="Rhea" id="RHEA-COMP:10136"/>
        <dbReference type="Rhea" id="RHEA-COMP:20101"/>
        <dbReference type="ChEBI" id="CHEBI:15378"/>
        <dbReference type="ChEBI" id="CHEBI:30616"/>
        <dbReference type="ChEBI" id="CHEBI:46858"/>
        <dbReference type="ChEBI" id="CHEBI:61978"/>
        <dbReference type="ChEBI" id="CHEBI:456216"/>
        <dbReference type="EC" id="2.7.12.1"/>
    </reaction>
</comment>
<dbReference type="STRING" id="6183.A0A5K4F361"/>
<dbReference type="GO" id="GO:0004712">
    <property type="term" value="F:protein serine/threonine/tyrosine kinase activity"/>
    <property type="evidence" value="ECO:0007669"/>
    <property type="project" value="UniProtKB-EC"/>
</dbReference>
<dbReference type="InterPro" id="IPR008271">
    <property type="entry name" value="Ser/Thr_kinase_AS"/>
</dbReference>
<keyword evidence="5 11" id="KW-0547">Nucleotide-binding</keyword>
<dbReference type="InterPro" id="IPR050494">
    <property type="entry name" value="Ser_Thr_dual-spec_kinase"/>
</dbReference>
<dbReference type="PROSITE" id="PS00107">
    <property type="entry name" value="PROTEIN_KINASE_ATP"/>
    <property type="match status" value="1"/>
</dbReference>
<keyword evidence="14" id="KW-1185">Reference proteome</keyword>
<evidence type="ECO:0000256" key="11">
    <source>
        <dbReference type="PROSITE-ProRule" id="PRU10141"/>
    </source>
</evidence>
<proteinExistence type="inferred from homology"/>
<accession>A0A5K4F361</accession>